<gene>
    <name evidence="6" type="ORF">EV686_103159</name>
</gene>
<keyword evidence="3" id="KW-0238">DNA-binding</keyword>
<feature type="domain" description="HTH lysR-type" evidence="5">
    <location>
        <begin position="19"/>
        <end position="76"/>
    </location>
</feature>
<dbReference type="PANTHER" id="PTHR30419">
    <property type="entry name" value="HTH-TYPE TRANSCRIPTIONAL REGULATOR YBHD"/>
    <property type="match status" value="1"/>
</dbReference>
<keyword evidence="4" id="KW-0804">Transcription</keyword>
<protein>
    <submittedName>
        <fullName evidence="6">LysR family transcriptional regulator</fullName>
    </submittedName>
</protein>
<dbReference type="AlphaFoldDB" id="A0A4R3VAL0"/>
<dbReference type="Pfam" id="PF00126">
    <property type="entry name" value="HTH_1"/>
    <property type="match status" value="1"/>
</dbReference>
<name>A0A4R3VAL0_9BURK</name>
<dbReference type="PRINTS" id="PR00039">
    <property type="entry name" value="HTHLYSR"/>
</dbReference>
<dbReference type="Pfam" id="PF03466">
    <property type="entry name" value="LysR_substrate"/>
    <property type="match status" value="1"/>
</dbReference>
<dbReference type="InterPro" id="IPR005119">
    <property type="entry name" value="LysR_subst-bd"/>
</dbReference>
<dbReference type="InterPro" id="IPR050950">
    <property type="entry name" value="HTH-type_LysR_regulators"/>
</dbReference>
<dbReference type="InterPro" id="IPR036388">
    <property type="entry name" value="WH-like_DNA-bd_sf"/>
</dbReference>
<dbReference type="InterPro" id="IPR000847">
    <property type="entry name" value="LysR_HTH_N"/>
</dbReference>
<evidence type="ECO:0000256" key="1">
    <source>
        <dbReference type="ARBA" id="ARBA00009437"/>
    </source>
</evidence>
<keyword evidence="7" id="KW-1185">Reference proteome</keyword>
<dbReference type="GO" id="GO:0003700">
    <property type="term" value="F:DNA-binding transcription factor activity"/>
    <property type="evidence" value="ECO:0007669"/>
    <property type="project" value="InterPro"/>
</dbReference>
<evidence type="ECO:0000259" key="5">
    <source>
        <dbReference type="PROSITE" id="PS50931"/>
    </source>
</evidence>
<dbReference type="PROSITE" id="PS50931">
    <property type="entry name" value="HTH_LYSR"/>
    <property type="match status" value="1"/>
</dbReference>
<reference evidence="6 7" key="1">
    <citation type="submission" date="2019-03" db="EMBL/GenBank/DDBJ databases">
        <title>Genomic Encyclopedia of Type Strains, Phase IV (KMG-IV): sequencing the most valuable type-strain genomes for metagenomic binning, comparative biology and taxonomic classification.</title>
        <authorList>
            <person name="Goeker M."/>
        </authorList>
    </citation>
    <scope>NUCLEOTIDE SEQUENCE [LARGE SCALE GENOMIC DNA]</scope>
    <source>
        <strain evidence="6 7">DSM 100048</strain>
    </source>
</reference>
<dbReference type="GO" id="GO:0005829">
    <property type="term" value="C:cytosol"/>
    <property type="evidence" value="ECO:0007669"/>
    <property type="project" value="TreeGrafter"/>
</dbReference>
<sequence>MLDVTSQAGQLLRRLQGRLKMRHLQLLLNIRQHGSLTRVAEQLSTTQPAVTNMLNELEGMFGSRLFQRSARGMAPTPMGEVVLAYAAVMLNDLDRLASDMEAFSSGYAMRLHVGVTPFVSGRLLTRVLGRSQLPEYRLAIQVHEGVTDELVERLRDHRLDIVIGRAGSLLDVRGLHFAPLYSQQPRLIANRRLAAALSRGPLNWAALAELDWVLGAPNTMLREQVANLFLNEGVAPPLPITESLSTKLIGEIIASGERAVSIVPADIAEELVRVAGVAIVPFSFDWHLRPITIFTRSDDQGRKQLQQFIGLLREASGEMQGAPGH</sequence>
<accession>A0A4R3VAL0</accession>
<dbReference type="SUPFAM" id="SSF46785">
    <property type="entry name" value="Winged helix' DNA-binding domain"/>
    <property type="match status" value="1"/>
</dbReference>
<dbReference type="PANTHER" id="PTHR30419:SF8">
    <property type="entry name" value="NITROGEN ASSIMILATION TRANSCRIPTIONAL ACTIVATOR-RELATED"/>
    <property type="match status" value="1"/>
</dbReference>
<organism evidence="6 7">
    <name type="scientific">Paracandidimonas soli</name>
    <dbReference type="NCBI Taxonomy" id="1917182"/>
    <lineage>
        <taxon>Bacteria</taxon>
        <taxon>Pseudomonadati</taxon>
        <taxon>Pseudomonadota</taxon>
        <taxon>Betaproteobacteria</taxon>
        <taxon>Burkholderiales</taxon>
        <taxon>Alcaligenaceae</taxon>
        <taxon>Paracandidimonas</taxon>
    </lineage>
</organism>
<evidence type="ECO:0000256" key="4">
    <source>
        <dbReference type="ARBA" id="ARBA00023163"/>
    </source>
</evidence>
<proteinExistence type="inferred from homology"/>
<dbReference type="SUPFAM" id="SSF53850">
    <property type="entry name" value="Periplasmic binding protein-like II"/>
    <property type="match status" value="1"/>
</dbReference>
<evidence type="ECO:0000256" key="3">
    <source>
        <dbReference type="ARBA" id="ARBA00023125"/>
    </source>
</evidence>
<evidence type="ECO:0000256" key="2">
    <source>
        <dbReference type="ARBA" id="ARBA00023015"/>
    </source>
</evidence>
<dbReference type="Gene3D" id="1.10.10.10">
    <property type="entry name" value="Winged helix-like DNA-binding domain superfamily/Winged helix DNA-binding domain"/>
    <property type="match status" value="1"/>
</dbReference>
<dbReference type="Gene3D" id="3.40.190.290">
    <property type="match status" value="1"/>
</dbReference>
<dbReference type="InterPro" id="IPR036390">
    <property type="entry name" value="WH_DNA-bd_sf"/>
</dbReference>
<dbReference type="GO" id="GO:0003677">
    <property type="term" value="F:DNA binding"/>
    <property type="evidence" value="ECO:0007669"/>
    <property type="project" value="UniProtKB-KW"/>
</dbReference>
<keyword evidence="2" id="KW-0805">Transcription regulation</keyword>
<evidence type="ECO:0000313" key="6">
    <source>
        <dbReference type="EMBL" id="TCV00578.1"/>
    </source>
</evidence>
<comment type="caution">
    <text evidence="6">The sequence shown here is derived from an EMBL/GenBank/DDBJ whole genome shotgun (WGS) entry which is preliminary data.</text>
</comment>
<dbReference type="EMBL" id="SMBX01000003">
    <property type="protein sequence ID" value="TCV00578.1"/>
    <property type="molecule type" value="Genomic_DNA"/>
</dbReference>
<comment type="similarity">
    <text evidence="1">Belongs to the LysR transcriptional regulatory family.</text>
</comment>
<evidence type="ECO:0000313" key="7">
    <source>
        <dbReference type="Proteomes" id="UP000294692"/>
    </source>
</evidence>
<dbReference type="Proteomes" id="UP000294692">
    <property type="component" value="Unassembled WGS sequence"/>
</dbReference>